<dbReference type="Gene3D" id="3.20.20.140">
    <property type="entry name" value="Metal-dependent hydrolases"/>
    <property type="match status" value="1"/>
</dbReference>
<dbReference type="PANTHER" id="PTHR11647">
    <property type="entry name" value="HYDRANTOINASE/DIHYDROPYRIMIDINASE FAMILY MEMBER"/>
    <property type="match status" value="1"/>
</dbReference>
<evidence type="ECO:0000313" key="7">
    <source>
        <dbReference type="EMBL" id="SNY22638.1"/>
    </source>
</evidence>
<proteinExistence type="inferred from homology"/>
<dbReference type="InterPro" id="IPR011059">
    <property type="entry name" value="Metal-dep_hydrolase_composite"/>
</dbReference>
<dbReference type="GO" id="GO:0016812">
    <property type="term" value="F:hydrolase activity, acting on carbon-nitrogen (but not peptide) bonds, in cyclic amides"/>
    <property type="evidence" value="ECO:0007669"/>
    <property type="project" value="TreeGrafter"/>
</dbReference>
<dbReference type="Gene3D" id="2.30.40.10">
    <property type="entry name" value="Urease, subunit C, domain 1"/>
    <property type="match status" value="1"/>
</dbReference>
<keyword evidence="8" id="KW-1185">Reference proteome</keyword>
<dbReference type="NCBIfam" id="TIGR00857">
    <property type="entry name" value="pyrC_multi"/>
    <property type="match status" value="1"/>
</dbReference>
<feature type="domain" description="Amidohydrolase-related" evidence="6">
    <location>
        <begin position="48"/>
        <end position="429"/>
    </location>
</feature>
<dbReference type="AlphaFoldDB" id="A0A285GGT2"/>
<accession>A0A285GGT2</accession>
<evidence type="ECO:0000256" key="1">
    <source>
        <dbReference type="ARBA" id="ARBA00001947"/>
    </source>
</evidence>
<dbReference type="PANTHER" id="PTHR11647:SF1">
    <property type="entry name" value="COLLAPSIN RESPONSE MEDIATOR PROTEIN"/>
    <property type="match status" value="1"/>
</dbReference>
<evidence type="ECO:0000256" key="2">
    <source>
        <dbReference type="ARBA" id="ARBA00008829"/>
    </source>
</evidence>
<dbReference type="OrthoDB" id="9765462at2"/>
<comment type="cofactor">
    <cofactor evidence="1">
        <name>Zn(2+)</name>
        <dbReference type="ChEBI" id="CHEBI:29105"/>
    </cofactor>
</comment>
<reference evidence="8" key="1">
    <citation type="submission" date="2017-09" db="EMBL/GenBank/DDBJ databases">
        <authorList>
            <person name="Varghese N."/>
            <person name="Submissions S."/>
        </authorList>
    </citation>
    <scope>NUCLEOTIDE SEQUENCE [LARGE SCALE GENOMIC DNA]</scope>
    <source>
        <strain evidence="8">MSL47</strain>
    </source>
</reference>
<dbReference type="GO" id="GO:0005829">
    <property type="term" value="C:cytosol"/>
    <property type="evidence" value="ECO:0007669"/>
    <property type="project" value="TreeGrafter"/>
</dbReference>
<dbReference type="SUPFAM" id="SSF51338">
    <property type="entry name" value="Composite domain of metallo-dependent hydrolases"/>
    <property type="match status" value="2"/>
</dbReference>
<dbReference type="InterPro" id="IPR032466">
    <property type="entry name" value="Metal_Hydrolase"/>
</dbReference>
<evidence type="ECO:0000313" key="8">
    <source>
        <dbReference type="Proteomes" id="UP000219573"/>
    </source>
</evidence>
<evidence type="ECO:0000259" key="6">
    <source>
        <dbReference type="Pfam" id="PF01979"/>
    </source>
</evidence>
<protein>
    <submittedName>
        <fullName evidence="7">Dihydropyrimidinase</fullName>
    </submittedName>
</protein>
<dbReference type="NCBIfam" id="TIGR02033">
    <property type="entry name" value="D-hydantoinase"/>
    <property type="match status" value="1"/>
</dbReference>
<dbReference type="InterPro" id="IPR011778">
    <property type="entry name" value="Hydantoinase/dihydroPyrase"/>
</dbReference>
<evidence type="ECO:0000256" key="5">
    <source>
        <dbReference type="PIRSR" id="PIRSR611778-50"/>
    </source>
</evidence>
<name>A0A285GGT2_9FIRM</name>
<dbReference type="Pfam" id="PF01979">
    <property type="entry name" value="Amidohydro_1"/>
    <property type="match status" value="1"/>
</dbReference>
<dbReference type="InterPro" id="IPR050378">
    <property type="entry name" value="Metallo-dep_Hydrolases_sf"/>
</dbReference>
<dbReference type="SUPFAM" id="SSF51556">
    <property type="entry name" value="Metallo-dependent hydrolases"/>
    <property type="match status" value="1"/>
</dbReference>
<gene>
    <name evidence="7" type="ORF">SAMN06265827_10793</name>
</gene>
<dbReference type="FunFam" id="3.20.20.140:FF:000174">
    <property type="entry name" value="Dihydropyrimidinase-related protein 2"/>
    <property type="match status" value="1"/>
</dbReference>
<comment type="PTM">
    <text evidence="5">Carbamylation allows a single lysine to coordinate two divalent metal cations.</text>
</comment>
<keyword evidence="3" id="KW-0479">Metal-binding</keyword>
<dbReference type="EMBL" id="OBDZ01000007">
    <property type="protein sequence ID" value="SNY22638.1"/>
    <property type="molecule type" value="Genomic_DNA"/>
</dbReference>
<dbReference type="Proteomes" id="UP000219573">
    <property type="component" value="Unassembled WGS sequence"/>
</dbReference>
<dbReference type="InterPro" id="IPR006680">
    <property type="entry name" value="Amidohydro-rel"/>
</dbReference>
<organism evidence="7 8">
    <name type="scientific">Orenia metallireducens</name>
    <dbReference type="NCBI Taxonomy" id="1413210"/>
    <lineage>
        <taxon>Bacteria</taxon>
        <taxon>Bacillati</taxon>
        <taxon>Bacillota</taxon>
        <taxon>Clostridia</taxon>
        <taxon>Halanaerobiales</taxon>
        <taxon>Halobacteroidaceae</taxon>
        <taxon>Orenia</taxon>
    </lineage>
</organism>
<sequence>MLLKNAKVVSADKIKEGDVRVEGEKIKEIAKALNSKQDEEVIDLDGKFLLPGLIDSHVHFSLHSRGTVTIDDFYSGGCSAAFGGVTTIIDYADQVDNSLIKGLVKRKLEARDSVIDYNLHLCVDNKLSSERYLKDFYRLRENGISSLKAFTTYSDIYMLNNKKWISLLKAAKQAELLLTVHAEKDQLIQANTLKYRARKQLGVEYHSDIRSSSVEAEAISELCELLKLLEMPLYIVHLSSQKGYQQILKAREQGVDIYAETAPHYLLLTRQLLEGEGGRLNLMSPPLREKEDNRVLWDGIMNGKIDVIATDHCAFSVEQKKAGSNSLDILPGIPGVETMLPLIYTYGVKVGRISVNKMVELLSTNPAKIFGLYSQKGSIEVGKDADLVVFDPDLEVKLHGDRLHSKAGYTSFEGIKVKGMPVMTILRGTKIVAEGKFLGKRGYGKFIKADKSVVYR</sequence>
<feature type="modified residue" description="N6-carboxylysine" evidence="5">
    <location>
        <position position="148"/>
    </location>
</feature>
<evidence type="ECO:0000256" key="3">
    <source>
        <dbReference type="ARBA" id="ARBA00022723"/>
    </source>
</evidence>
<evidence type="ECO:0000256" key="4">
    <source>
        <dbReference type="ARBA" id="ARBA00022801"/>
    </source>
</evidence>
<keyword evidence="4" id="KW-0378">Hydrolase</keyword>
<dbReference type="GO" id="GO:0046872">
    <property type="term" value="F:metal ion binding"/>
    <property type="evidence" value="ECO:0007669"/>
    <property type="project" value="UniProtKB-KW"/>
</dbReference>
<comment type="similarity">
    <text evidence="2">Belongs to the metallo-dependent hydrolases superfamily. Hydantoinase/dihydropyrimidinase family.</text>
</comment>